<keyword evidence="1" id="KW-0732">Signal</keyword>
<accession>L7MBK4</accession>
<proteinExistence type="evidence at transcript level"/>
<reference evidence="2" key="2">
    <citation type="journal article" date="2015" name="J. Proteomics">
        <title>Sexual differences in the sialomes of the zebra tick, Rhipicephalus pulchellus.</title>
        <authorList>
            <person name="Tan A.W."/>
            <person name="Francischetti I.M."/>
            <person name="Slovak M."/>
            <person name="Kini R.M."/>
            <person name="Ribeiro J.M."/>
        </authorList>
    </citation>
    <scope>NUCLEOTIDE SEQUENCE</scope>
    <source>
        <tissue evidence="2">Salivary gland</tissue>
    </source>
</reference>
<name>L7MBK4_RHIPC</name>
<feature type="chain" id="PRO_5003982012" evidence="1">
    <location>
        <begin position="24"/>
        <end position="263"/>
    </location>
</feature>
<dbReference type="AlphaFoldDB" id="L7MBK4"/>
<reference evidence="2" key="1">
    <citation type="submission" date="2012-11" db="EMBL/GenBank/DDBJ databases">
        <authorList>
            <person name="Lucero-Rivera Y.E."/>
            <person name="Tovar-Ramirez D."/>
        </authorList>
    </citation>
    <scope>NUCLEOTIDE SEQUENCE</scope>
    <source>
        <tissue evidence="2">Salivary gland</tissue>
    </source>
</reference>
<dbReference type="EMBL" id="GACK01004481">
    <property type="protein sequence ID" value="JAA60553.1"/>
    <property type="molecule type" value="mRNA"/>
</dbReference>
<sequence>MASLLKTGIIVLAVIAGGKRCLAVDGEGDIQRSGEKGVEQASDSAPGPSSVKNDFQKFWQKHKKTWRKRTTDTTFDECSGYRLDHINASGVMLLSSALNQHGKLQISDPFFWEYGQRNSIYSVRNYGRFIKYLVFTSVDETCVVSKDYPWHINNERGKEVYDKYDEQKKKECKGDSVDDLFDEAKQECDCLLIGDDTYFAQGNVYYDLLVSDETIGTTPSDCESTYETKIKEKAQERRENYLLYTDKCAQSQGSEGAATASLQ</sequence>
<organism evidence="2">
    <name type="scientific">Rhipicephalus pulchellus</name>
    <name type="common">Yellow backed tick</name>
    <name type="synonym">Dermacentor pulchellus</name>
    <dbReference type="NCBI Taxonomy" id="72859"/>
    <lineage>
        <taxon>Eukaryota</taxon>
        <taxon>Metazoa</taxon>
        <taxon>Ecdysozoa</taxon>
        <taxon>Arthropoda</taxon>
        <taxon>Chelicerata</taxon>
        <taxon>Arachnida</taxon>
        <taxon>Acari</taxon>
        <taxon>Parasitiformes</taxon>
        <taxon>Ixodida</taxon>
        <taxon>Ixodoidea</taxon>
        <taxon>Ixodidae</taxon>
        <taxon>Rhipicephalinae</taxon>
        <taxon>Rhipicephalus</taxon>
        <taxon>Rhipicephalus</taxon>
    </lineage>
</organism>
<evidence type="ECO:0000256" key="1">
    <source>
        <dbReference type="SAM" id="SignalP"/>
    </source>
</evidence>
<feature type="signal peptide" evidence="1">
    <location>
        <begin position="1"/>
        <end position="23"/>
    </location>
</feature>
<evidence type="ECO:0000313" key="2">
    <source>
        <dbReference type="EMBL" id="JAA60553.1"/>
    </source>
</evidence>
<protein>
    <submittedName>
        <fullName evidence="2">Putative group i salivary lipocalin</fullName>
    </submittedName>
</protein>